<dbReference type="PANTHER" id="PTHR46525">
    <property type="entry name" value="EMB|CAB72159.1"/>
    <property type="match status" value="1"/>
</dbReference>
<evidence type="ECO:0000313" key="3">
    <source>
        <dbReference type="EMBL" id="KAK4743229.1"/>
    </source>
</evidence>
<accession>A0AAN7JGT2</accession>
<dbReference type="InterPro" id="IPR007608">
    <property type="entry name" value="Senescence_reg_S40"/>
</dbReference>
<feature type="signal peptide" evidence="2">
    <location>
        <begin position="1"/>
        <end position="16"/>
    </location>
</feature>
<keyword evidence="2" id="KW-0732">Signal</keyword>
<evidence type="ECO:0000313" key="4">
    <source>
        <dbReference type="Proteomes" id="UP001345219"/>
    </source>
</evidence>
<comment type="caution">
    <text evidence="3">The sequence shown here is derived from an EMBL/GenBank/DDBJ whole genome shotgun (WGS) entry which is preliminary data.</text>
</comment>
<keyword evidence="4" id="KW-1185">Reference proteome</keyword>
<dbReference type="Pfam" id="PF04520">
    <property type="entry name" value="Senescence_reg"/>
    <property type="match status" value="1"/>
</dbReference>
<reference evidence="3 4" key="1">
    <citation type="journal article" date="2023" name="Hortic Res">
        <title>Pangenome of water caltrop reveals structural variations and asymmetric subgenome divergence after allopolyploidization.</title>
        <authorList>
            <person name="Zhang X."/>
            <person name="Chen Y."/>
            <person name="Wang L."/>
            <person name="Yuan Y."/>
            <person name="Fang M."/>
            <person name="Shi L."/>
            <person name="Lu R."/>
            <person name="Comes H.P."/>
            <person name="Ma Y."/>
            <person name="Chen Y."/>
            <person name="Huang G."/>
            <person name="Zhou Y."/>
            <person name="Zheng Z."/>
            <person name="Qiu Y."/>
        </authorList>
    </citation>
    <scope>NUCLEOTIDE SEQUENCE [LARGE SCALE GENOMIC DNA]</scope>
    <source>
        <tissue evidence="3">Roots</tissue>
    </source>
</reference>
<sequence length="173" mass="19677">MIWPKLSLFLIHPLMAAHFSSKKKKNTNPFYRFLDGSSDDRDHHSSDDYLFNLELEESDVVWGHNVASPSSSRSRAVVLPAFASSRKKKPLKDVAMAASLPVNVSSWSRARRIRGSDEEGDEEGTEWLPPHEYLARRRGESLSVEEGMGKTLKGMELCRFRNKILKKLVGFED</sequence>
<dbReference type="Proteomes" id="UP001345219">
    <property type="component" value="Chromosome 1"/>
</dbReference>
<dbReference type="AlphaFoldDB" id="A0AAN7JGT2"/>
<gene>
    <name evidence="3" type="ORF">SAY87_001230</name>
</gene>
<proteinExistence type="inferred from homology"/>
<evidence type="ECO:0000256" key="2">
    <source>
        <dbReference type="SAM" id="SignalP"/>
    </source>
</evidence>
<protein>
    <submittedName>
        <fullName evidence="3">Uncharacterized protein</fullName>
    </submittedName>
</protein>
<name>A0AAN7JGT2_9MYRT</name>
<organism evidence="3 4">
    <name type="scientific">Trapa incisa</name>
    <dbReference type="NCBI Taxonomy" id="236973"/>
    <lineage>
        <taxon>Eukaryota</taxon>
        <taxon>Viridiplantae</taxon>
        <taxon>Streptophyta</taxon>
        <taxon>Embryophyta</taxon>
        <taxon>Tracheophyta</taxon>
        <taxon>Spermatophyta</taxon>
        <taxon>Magnoliopsida</taxon>
        <taxon>eudicotyledons</taxon>
        <taxon>Gunneridae</taxon>
        <taxon>Pentapetalae</taxon>
        <taxon>rosids</taxon>
        <taxon>malvids</taxon>
        <taxon>Myrtales</taxon>
        <taxon>Lythraceae</taxon>
        <taxon>Trapa</taxon>
    </lineage>
</organism>
<dbReference type="PANTHER" id="PTHR46525:SF2">
    <property type="entry name" value="EMB|CAB72159.1"/>
    <property type="match status" value="1"/>
</dbReference>
<dbReference type="EMBL" id="JAXIOK010000023">
    <property type="protein sequence ID" value="KAK4743229.1"/>
    <property type="molecule type" value="Genomic_DNA"/>
</dbReference>
<evidence type="ECO:0000256" key="1">
    <source>
        <dbReference type="ARBA" id="ARBA00034773"/>
    </source>
</evidence>
<feature type="chain" id="PRO_5042875337" evidence="2">
    <location>
        <begin position="17"/>
        <end position="173"/>
    </location>
</feature>
<dbReference type="GO" id="GO:0010150">
    <property type="term" value="P:leaf senescence"/>
    <property type="evidence" value="ECO:0007669"/>
    <property type="project" value="UniProtKB-ARBA"/>
</dbReference>
<comment type="similarity">
    <text evidence="1">Belongs to the senescence regulator S40 family.</text>
</comment>